<reference evidence="7 8" key="1">
    <citation type="submission" date="2020-01" db="EMBL/GenBank/DDBJ databases">
        <title>Genome sequence of Desulfovibrio aerotolerans DSM 16695(T).</title>
        <authorList>
            <person name="Karnachuk O."/>
            <person name="Avakyan M."/>
            <person name="Mardanov A."/>
            <person name="Kadnikov V."/>
            <person name="Ravin N."/>
        </authorList>
    </citation>
    <scope>NUCLEOTIDE SEQUENCE [LARGE SCALE GENOMIC DNA]</scope>
    <source>
        <strain evidence="7 8">DSM 16695</strain>
    </source>
</reference>
<proteinExistence type="predicted"/>
<sequence>MDEVLPTFFLPAERLNQDVIERISNDIAQSPSAVTLSLMPLAVIIVNQTRQIVYANARFVAMTGQPDIDAVMGLRVGEALGCEHATIDPGGCGTTRFCQYCGQAQAVVKSLKGERDTQECAINRLGKTTLEALNLQVWAAPMTIEGHELMLYSIVDIAHEKALRGFERIFFHDLANALTGVKGLNHLMTLDLPADYAEDLNLMRRGIEDIEDIIETQRDFLTVEAKEYHEAFSAIDSREMLAYLAASCQAFNPGGSRQLLIDPLAQARVFSSDGRIIRRILVNMIKNALEASAAGETVTLGCDSAPGSVSLWVHNPAVLSEEVQMRLFERGFSTKGPDRGFGTYSMRLFARQCLGGEVSFTSTEGGGTRFSLTLPA</sequence>
<dbReference type="SUPFAM" id="SSF55874">
    <property type="entry name" value="ATPase domain of HSP90 chaperone/DNA topoisomerase II/histidine kinase"/>
    <property type="match status" value="1"/>
</dbReference>
<evidence type="ECO:0000256" key="2">
    <source>
        <dbReference type="ARBA" id="ARBA00012438"/>
    </source>
</evidence>
<keyword evidence="8" id="KW-1185">Reference proteome</keyword>
<dbReference type="Gene3D" id="3.30.565.10">
    <property type="entry name" value="Histidine kinase-like ATPase, C-terminal domain"/>
    <property type="match status" value="1"/>
</dbReference>
<keyword evidence="3" id="KW-0808">Transferase</keyword>
<dbReference type="GO" id="GO:0004673">
    <property type="term" value="F:protein histidine kinase activity"/>
    <property type="evidence" value="ECO:0007669"/>
    <property type="project" value="UniProtKB-EC"/>
</dbReference>
<comment type="catalytic activity">
    <reaction evidence="1">
        <text>ATP + protein L-histidine = ADP + protein N-phospho-L-histidine.</text>
        <dbReference type="EC" id="2.7.13.3"/>
    </reaction>
</comment>
<feature type="domain" description="Histidine kinase" evidence="6">
    <location>
        <begin position="169"/>
        <end position="376"/>
    </location>
</feature>
<evidence type="ECO:0000313" key="8">
    <source>
        <dbReference type="Proteomes" id="UP000482487"/>
    </source>
</evidence>
<dbReference type="EMBL" id="WVUD01000021">
    <property type="protein sequence ID" value="MYL83869.1"/>
    <property type="molecule type" value="Genomic_DNA"/>
</dbReference>
<evidence type="ECO:0000259" key="6">
    <source>
        <dbReference type="PROSITE" id="PS50109"/>
    </source>
</evidence>
<evidence type="ECO:0000256" key="4">
    <source>
        <dbReference type="ARBA" id="ARBA00022777"/>
    </source>
</evidence>
<dbReference type="SMART" id="SM00387">
    <property type="entry name" value="HATPase_c"/>
    <property type="match status" value="1"/>
</dbReference>
<comment type="caution">
    <text evidence="7">The sequence shown here is derived from an EMBL/GenBank/DDBJ whole genome shotgun (WGS) entry which is preliminary data.</text>
</comment>
<dbReference type="OrthoDB" id="9792686at2"/>
<dbReference type="GO" id="GO:0000160">
    <property type="term" value="P:phosphorelay signal transduction system"/>
    <property type="evidence" value="ECO:0007669"/>
    <property type="project" value="UniProtKB-KW"/>
</dbReference>
<dbReference type="RefSeq" id="WP_160961415.1">
    <property type="nucleotide sequence ID" value="NZ_WVUD01000021.1"/>
</dbReference>
<evidence type="ECO:0000256" key="5">
    <source>
        <dbReference type="ARBA" id="ARBA00023012"/>
    </source>
</evidence>
<keyword evidence="4 7" id="KW-0418">Kinase</keyword>
<gene>
    <name evidence="7" type="ORF">GTA51_12095</name>
</gene>
<dbReference type="AlphaFoldDB" id="A0A7C9MJZ5"/>
<accession>A0A7C9MJZ5</accession>
<dbReference type="Pfam" id="PF02518">
    <property type="entry name" value="HATPase_c"/>
    <property type="match status" value="1"/>
</dbReference>
<dbReference type="PANTHER" id="PTHR43711:SF1">
    <property type="entry name" value="HISTIDINE KINASE 1"/>
    <property type="match status" value="1"/>
</dbReference>
<dbReference type="PROSITE" id="PS50109">
    <property type="entry name" value="HIS_KIN"/>
    <property type="match status" value="1"/>
</dbReference>
<dbReference type="InterPro" id="IPR003594">
    <property type="entry name" value="HATPase_dom"/>
</dbReference>
<evidence type="ECO:0000313" key="7">
    <source>
        <dbReference type="EMBL" id="MYL83869.1"/>
    </source>
</evidence>
<evidence type="ECO:0000256" key="1">
    <source>
        <dbReference type="ARBA" id="ARBA00000085"/>
    </source>
</evidence>
<protein>
    <recommendedName>
        <fullName evidence="2">histidine kinase</fullName>
        <ecNumber evidence="2">2.7.13.3</ecNumber>
    </recommendedName>
</protein>
<organism evidence="7 8">
    <name type="scientific">Solidesulfovibrio aerotolerans</name>
    <dbReference type="NCBI Taxonomy" id="295255"/>
    <lineage>
        <taxon>Bacteria</taxon>
        <taxon>Pseudomonadati</taxon>
        <taxon>Thermodesulfobacteriota</taxon>
        <taxon>Desulfovibrionia</taxon>
        <taxon>Desulfovibrionales</taxon>
        <taxon>Desulfovibrionaceae</taxon>
        <taxon>Solidesulfovibrio</taxon>
    </lineage>
</organism>
<dbReference type="Proteomes" id="UP000482487">
    <property type="component" value="Unassembled WGS sequence"/>
</dbReference>
<dbReference type="InterPro" id="IPR005467">
    <property type="entry name" value="His_kinase_dom"/>
</dbReference>
<dbReference type="EC" id="2.7.13.3" evidence="2"/>
<name>A0A7C9MJZ5_9BACT</name>
<dbReference type="InterPro" id="IPR050736">
    <property type="entry name" value="Sensor_HK_Regulatory"/>
</dbReference>
<keyword evidence="5" id="KW-0902">Two-component regulatory system</keyword>
<dbReference type="PANTHER" id="PTHR43711">
    <property type="entry name" value="TWO-COMPONENT HISTIDINE KINASE"/>
    <property type="match status" value="1"/>
</dbReference>
<dbReference type="InterPro" id="IPR036890">
    <property type="entry name" value="HATPase_C_sf"/>
</dbReference>
<evidence type="ECO:0000256" key="3">
    <source>
        <dbReference type="ARBA" id="ARBA00022679"/>
    </source>
</evidence>